<feature type="compositionally biased region" description="Pro residues" evidence="1">
    <location>
        <begin position="1"/>
        <end position="11"/>
    </location>
</feature>
<protein>
    <recommendedName>
        <fullName evidence="3">LysM domain-containing protein</fullName>
    </recommendedName>
</protein>
<feature type="region of interest" description="Disordered" evidence="1">
    <location>
        <begin position="839"/>
        <end position="920"/>
    </location>
</feature>
<dbReference type="InterPro" id="IPR018392">
    <property type="entry name" value="LysM"/>
</dbReference>
<feature type="transmembrane region" description="Helical" evidence="2">
    <location>
        <begin position="59"/>
        <end position="80"/>
    </location>
</feature>
<comment type="caution">
    <text evidence="4">The sequence shown here is derived from an EMBL/GenBank/DDBJ whole genome shotgun (WGS) entry which is preliminary data.</text>
</comment>
<dbReference type="InterPro" id="IPR052196">
    <property type="entry name" value="Bact_Kbp"/>
</dbReference>
<keyword evidence="2" id="KW-0472">Membrane</keyword>
<name>A0ABP8XFX2_9MICO</name>
<feature type="compositionally biased region" description="Low complexity" evidence="1">
    <location>
        <begin position="839"/>
        <end position="864"/>
    </location>
</feature>
<dbReference type="PROSITE" id="PS51782">
    <property type="entry name" value="LYSM"/>
    <property type="match status" value="1"/>
</dbReference>
<feature type="region of interest" description="Disordered" evidence="1">
    <location>
        <begin position="1205"/>
        <end position="1239"/>
    </location>
</feature>
<feature type="region of interest" description="Disordered" evidence="1">
    <location>
        <begin position="246"/>
        <end position="280"/>
    </location>
</feature>
<accession>A0ABP8XFX2</accession>
<feature type="region of interest" description="Disordered" evidence="1">
    <location>
        <begin position="149"/>
        <end position="192"/>
    </location>
</feature>
<evidence type="ECO:0000313" key="5">
    <source>
        <dbReference type="Proteomes" id="UP001500843"/>
    </source>
</evidence>
<keyword evidence="5" id="KW-1185">Reference proteome</keyword>
<feature type="region of interest" description="Disordered" evidence="1">
    <location>
        <begin position="1"/>
        <end position="22"/>
    </location>
</feature>
<feature type="compositionally biased region" description="Low complexity" evidence="1">
    <location>
        <begin position="434"/>
        <end position="446"/>
    </location>
</feature>
<feature type="compositionally biased region" description="Basic and acidic residues" evidence="1">
    <location>
        <begin position="403"/>
        <end position="425"/>
    </location>
</feature>
<dbReference type="Proteomes" id="UP001500843">
    <property type="component" value="Unassembled WGS sequence"/>
</dbReference>
<reference evidence="5" key="1">
    <citation type="journal article" date="2019" name="Int. J. Syst. Evol. Microbiol.">
        <title>The Global Catalogue of Microorganisms (GCM) 10K type strain sequencing project: providing services to taxonomists for standard genome sequencing and annotation.</title>
        <authorList>
            <consortium name="The Broad Institute Genomics Platform"/>
            <consortium name="The Broad Institute Genome Sequencing Center for Infectious Disease"/>
            <person name="Wu L."/>
            <person name="Ma J."/>
        </authorList>
    </citation>
    <scope>NUCLEOTIDE SEQUENCE [LARGE SCALE GENOMIC DNA]</scope>
    <source>
        <strain evidence="5">JCM 17975</strain>
    </source>
</reference>
<feature type="compositionally biased region" description="Low complexity" evidence="1">
    <location>
        <begin position="149"/>
        <end position="165"/>
    </location>
</feature>
<feature type="compositionally biased region" description="Acidic residues" evidence="1">
    <location>
        <begin position="381"/>
        <end position="391"/>
    </location>
</feature>
<dbReference type="EMBL" id="BAABHM010000012">
    <property type="protein sequence ID" value="GAA4706679.1"/>
    <property type="molecule type" value="Genomic_DNA"/>
</dbReference>
<dbReference type="Pfam" id="PF01476">
    <property type="entry name" value="LysM"/>
    <property type="match status" value="1"/>
</dbReference>
<dbReference type="PANTHER" id="PTHR34700:SF4">
    <property type="entry name" value="PHAGE-LIKE ELEMENT PBSX PROTEIN XKDP"/>
    <property type="match status" value="1"/>
</dbReference>
<evidence type="ECO:0000313" key="4">
    <source>
        <dbReference type="EMBL" id="GAA4706679.1"/>
    </source>
</evidence>
<feature type="compositionally biased region" description="Basic and acidic residues" evidence="1">
    <location>
        <begin position="456"/>
        <end position="466"/>
    </location>
</feature>
<dbReference type="InterPro" id="IPR036779">
    <property type="entry name" value="LysM_dom_sf"/>
</dbReference>
<dbReference type="CDD" id="cd00118">
    <property type="entry name" value="LysM"/>
    <property type="match status" value="2"/>
</dbReference>
<evidence type="ECO:0000256" key="2">
    <source>
        <dbReference type="SAM" id="Phobius"/>
    </source>
</evidence>
<dbReference type="PANTHER" id="PTHR34700">
    <property type="entry name" value="POTASSIUM BINDING PROTEIN KBP"/>
    <property type="match status" value="1"/>
</dbReference>
<dbReference type="SMART" id="SM00257">
    <property type="entry name" value="LysM"/>
    <property type="match status" value="2"/>
</dbReference>
<dbReference type="RefSeq" id="WP_253869307.1">
    <property type="nucleotide sequence ID" value="NZ_BAABHM010000012.1"/>
</dbReference>
<feature type="region of interest" description="Disordered" evidence="1">
    <location>
        <begin position="307"/>
        <end position="480"/>
    </location>
</feature>
<organism evidence="4 5">
    <name type="scientific">Promicromonospora umidemergens</name>
    <dbReference type="NCBI Taxonomy" id="629679"/>
    <lineage>
        <taxon>Bacteria</taxon>
        <taxon>Bacillati</taxon>
        <taxon>Actinomycetota</taxon>
        <taxon>Actinomycetes</taxon>
        <taxon>Micrococcales</taxon>
        <taxon>Promicromonosporaceae</taxon>
        <taxon>Promicromonospora</taxon>
    </lineage>
</organism>
<evidence type="ECO:0000256" key="1">
    <source>
        <dbReference type="SAM" id="MobiDB-lite"/>
    </source>
</evidence>
<gene>
    <name evidence="4" type="ORF">GCM10023198_31150</name>
</gene>
<feature type="transmembrane region" description="Helical" evidence="2">
    <location>
        <begin position="86"/>
        <end position="107"/>
    </location>
</feature>
<keyword evidence="2" id="KW-0812">Transmembrane</keyword>
<sequence>MTTPSTSPPARPGTAHPGVRPTAGDRLRGLAATVGLLLLVVGIPVVLEMARHRLLPPGFGWDDLGLVLTSPTSTTLTLIVVGAVTWAAWAYLALTVVLELVVLTGHLRPVRLSGLPRGLARRLVTTASLLFVVSVPPALANVPADAATSHTTATAPHTTTPASPDRASTPRSPAYAEHSSDEGPSKPGPARTVSYTVVEDDSLWSIAQEHLGDPLRFTELQDLNEAVLAGKPGFLLPGTVLQLPAAAETTDADRDVEPASETEPAAHQGPSHEDSGSATYVVRGGDTLSQVALNELGNADRYTDIARASSNTVQPDGNRLTDPDRIKPGWRLTIPAITPASPKTDTAKARADAAAEPDTPGASDTGYPDDAARPGTPGTNDGEDAGSDQDEDKQRSGSANPERSPDAGDPTPDRAAAHQGVRDGVRTPSPTGPAPHTEPATPHTNPWAPEPTATSDPKRTPERTEETQASDPAPVENGHTDEAEVVGPAWLLPGLSGAGAMLAAGLLVAVRRHRAAQWRYRRPGHRITPAPARTVPIERTIQITGQAWVGDIDALDRLLRALAGPRLDDSPVTRPALVAVELTGTDAVAHLAEPMDLPLPWVGSGTRWSAPLSAAPADTDDLLAPYPLLVTVGMDPAGHTWLLDLEQARAVTVTGDPESVAAFGRYVTAELLLHPWAENTTVHALATGWQVTGLSALGHHHDRADDYDTLACVSEVDDTVTDARQKAQGKGAQDRDWSHALIAAPNIGPTTRSALGELVTELVATAERVGAVAVVLDPTTDALPAQGEPAARSARGGLVLDVTDGRLRVPGLGWDLAAVGLTDEELAASVAIVDVARTATDPPSSPTASPIDQAASAPSRPASPIHEEHASPAADHTGPGSAELVPAEPAPGGPAPADARLGAQQAESRPADPREPAGPWSLLPAPTTDYVEAAATTAQDVAALAPVATPEVAGALHDADPDLDQDVAAWFDPDRYRRPRLMLLGPVTATAYGTITEQAARLKALHVETLAYLALHPVGVTGAQLAEDFAIKPGRARSLVTGVRAWLGTDPVTGRPCVPDAKQTAAFATSGTPAYQVDGLLVDVDLFQRLHTRARARGADGIDDLITALKLVRGRPFDKTRTRGWTWLFEGERLDHTMAAMIGDVAHLLCTRAMAEDDIDQARWAAQVGRQANPDDETARLDDITIQYITGHAELARKRLAEEIYDRTDDEWPPPDPPERTREIAARRGIEPQPKRPRG</sequence>
<feature type="compositionally biased region" description="Basic and acidic residues" evidence="1">
    <location>
        <begin position="1217"/>
        <end position="1239"/>
    </location>
</feature>
<proteinExistence type="predicted"/>
<dbReference type="Gene3D" id="3.10.350.10">
    <property type="entry name" value="LysM domain"/>
    <property type="match status" value="2"/>
</dbReference>
<feature type="transmembrane region" description="Helical" evidence="2">
    <location>
        <begin position="27"/>
        <end position="47"/>
    </location>
</feature>
<evidence type="ECO:0000259" key="3">
    <source>
        <dbReference type="PROSITE" id="PS51782"/>
    </source>
</evidence>
<feature type="domain" description="LysM" evidence="3">
    <location>
        <begin position="193"/>
        <end position="243"/>
    </location>
</feature>
<keyword evidence="2" id="KW-1133">Transmembrane helix</keyword>